<dbReference type="Pfam" id="PF00293">
    <property type="entry name" value="NUDIX"/>
    <property type="match status" value="1"/>
</dbReference>
<evidence type="ECO:0000313" key="7">
    <source>
        <dbReference type="EMBL" id="MFD1673765.1"/>
    </source>
</evidence>
<evidence type="ECO:0000313" key="8">
    <source>
        <dbReference type="Proteomes" id="UP001597079"/>
    </source>
</evidence>
<evidence type="ECO:0000256" key="1">
    <source>
        <dbReference type="ARBA" id="ARBA00001946"/>
    </source>
</evidence>
<sequence>MNVVLRYTLCFVQRDQHLLMLNRIKAPNLGLWNGVGGKIEPNESPLACARREIYEETGIADEAYTLSYRGIVTWRSFTGDPGGMHIYVAKVASDFVYPTPIKVTEGILDWKPIAWIAEQHNFGIAEVVPRILPHILTDSRPVEHAFTFTAEPSWRSTYTTRPLHDGQPVG</sequence>
<dbReference type="PROSITE" id="PS51462">
    <property type="entry name" value="NUDIX"/>
    <property type="match status" value="1"/>
</dbReference>
<feature type="domain" description="Nudix hydrolase" evidence="6">
    <location>
        <begin position="1"/>
        <end position="133"/>
    </location>
</feature>
<comment type="cofactor">
    <cofactor evidence="1">
        <name>Mg(2+)</name>
        <dbReference type="ChEBI" id="CHEBI:18420"/>
    </cofactor>
</comment>
<protein>
    <submittedName>
        <fullName evidence="7">NUDIX domain-containing protein</fullName>
    </submittedName>
</protein>
<evidence type="ECO:0000259" key="6">
    <source>
        <dbReference type="PROSITE" id="PS51462"/>
    </source>
</evidence>
<keyword evidence="5" id="KW-0460">Magnesium</keyword>
<keyword evidence="4" id="KW-0378">Hydrolase</keyword>
<dbReference type="SUPFAM" id="SSF55811">
    <property type="entry name" value="Nudix"/>
    <property type="match status" value="1"/>
</dbReference>
<dbReference type="Gene3D" id="3.90.79.10">
    <property type="entry name" value="Nucleoside Triphosphate Pyrophosphohydrolase"/>
    <property type="match status" value="1"/>
</dbReference>
<accession>A0ABW4JF19</accession>
<organism evidence="7 8">
    <name type="scientific">Alicyclobacillus fodiniaquatilis</name>
    <dbReference type="NCBI Taxonomy" id="1661150"/>
    <lineage>
        <taxon>Bacteria</taxon>
        <taxon>Bacillati</taxon>
        <taxon>Bacillota</taxon>
        <taxon>Bacilli</taxon>
        <taxon>Bacillales</taxon>
        <taxon>Alicyclobacillaceae</taxon>
        <taxon>Alicyclobacillus</taxon>
    </lineage>
</organism>
<name>A0ABW4JF19_9BACL</name>
<evidence type="ECO:0000256" key="4">
    <source>
        <dbReference type="ARBA" id="ARBA00022801"/>
    </source>
</evidence>
<dbReference type="InterPro" id="IPR015797">
    <property type="entry name" value="NUDIX_hydrolase-like_dom_sf"/>
</dbReference>
<keyword evidence="8" id="KW-1185">Reference proteome</keyword>
<proteinExistence type="inferred from homology"/>
<evidence type="ECO:0000256" key="2">
    <source>
        <dbReference type="ARBA" id="ARBA00005582"/>
    </source>
</evidence>
<dbReference type="Proteomes" id="UP001597079">
    <property type="component" value="Unassembled WGS sequence"/>
</dbReference>
<evidence type="ECO:0000256" key="3">
    <source>
        <dbReference type="ARBA" id="ARBA00022723"/>
    </source>
</evidence>
<gene>
    <name evidence="7" type="ORF">ACFSB2_03455</name>
</gene>
<dbReference type="PANTHER" id="PTHR43758">
    <property type="entry name" value="7,8-DIHYDRO-8-OXOGUANINE TRIPHOSPHATASE"/>
    <property type="match status" value="1"/>
</dbReference>
<dbReference type="PANTHER" id="PTHR43758:SF2">
    <property type="entry name" value="OXIDIZED PURINE NUCLEOSIDE TRIPHOSPHATE HYDROLASE"/>
    <property type="match status" value="1"/>
</dbReference>
<dbReference type="CDD" id="cd18886">
    <property type="entry name" value="NUDIX_MutT_Nudt1"/>
    <property type="match status" value="1"/>
</dbReference>
<reference evidence="8" key="1">
    <citation type="journal article" date="2019" name="Int. J. Syst. Evol. Microbiol.">
        <title>The Global Catalogue of Microorganisms (GCM) 10K type strain sequencing project: providing services to taxonomists for standard genome sequencing and annotation.</title>
        <authorList>
            <consortium name="The Broad Institute Genomics Platform"/>
            <consortium name="The Broad Institute Genome Sequencing Center for Infectious Disease"/>
            <person name="Wu L."/>
            <person name="Ma J."/>
        </authorList>
    </citation>
    <scope>NUCLEOTIDE SEQUENCE [LARGE SCALE GENOMIC DNA]</scope>
    <source>
        <strain evidence="8">CGMCC 1.12286</strain>
    </source>
</reference>
<comment type="caution">
    <text evidence="7">The sequence shown here is derived from an EMBL/GenBank/DDBJ whole genome shotgun (WGS) entry which is preliminary data.</text>
</comment>
<dbReference type="InterPro" id="IPR000086">
    <property type="entry name" value="NUDIX_hydrolase_dom"/>
</dbReference>
<dbReference type="InterPro" id="IPR020084">
    <property type="entry name" value="NUDIX_hydrolase_CS"/>
</dbReference>
<dbReference type="EMBL" id="JBHUCX010000013">
    <property type="protein sequence ID" value="MFD1673765.1"/>
    <property type="molecule type" value="Genomic_DNA"/>
</dbReference>
<comment type="similarity">
    <text evidence="2">Belongs to the Nudix hydrolase family.</text>
</comment>
<evidence type="ECO:0000256" key="5">
    <source>
        <dbReference type="ARBA" id="ARBA00022842"/>
    </source>
</evidence>
<keyword evidence="3" id="KW-0479">Metal-binding</keyword>
<dbReference type="RefSeq" id="WP_377941287.1">
    <property type="nucleotide sequence ID" value="NZ_JBHUCX010000013.1"/>
</dbReference>
<dbReference type="PROSITE" id="PS00893">
    <property type="entry name" value="NUDIX_BOX"/>
    <property type="match status" value="1"/>
</dbReference>